<reference evidence="2" key="1">
    <citation type="submission" date="2013-10" db="EMBL/GenBank/DDBJ databases">
        <title>Genome sequencing of Onchocerca volvulus.</title>
        <authorList>
            <person name="Cotton J."/>
            <person name="Tsai J."/>
            <person name="Stanley E."/>
            <person name="Tracey A."/>
            <person name="Holroyd N."/>
            <person name="Lustigman S."/>
            <person name="Berriman M."/>
        </authorList>
    </citation>
    <scope>NUCLEOTIDE SEQUENCE</scope>
</reference>
<proteinExistence type="predicted"/>
<dbReference type="EnsemblMetazoa" id="OVOC7268.1">
    <property type="protein sequence ID" value="OVOC7268.1"/>
    <property type="gene ID" value="WBGene00244077"/>
</dbReference>
<dbReference type="Proteomes" id="UP000024404">
    <property type="component" value="Unassembled WGS sequence"/>
</dbReference>
<sequence>MKEALRTLIFPSNVFENFFKTKLGDRMIHLMKLLRLPNYLSNLLAYRANIVREGRYEYDQRKG</sequence>
<evidence type="ECO:0000313" key="1">
    <source>
        <dbReference type="EnsemblMetazoa" id="OVOC7268.1"/>
    </source>
</evidence>
<evidence type="ECO:0000313" key="2">
    <source>
        <dbReference type="Proteomes" id="UP000024404"/>
    </source>
</evidence>
<dbReference type="EMBL" id="CMVM020000191">
    <property type="status" value="NOT_ANNOTATED_CDS"/>
    <property type="molecule type" value="Genomic_DNA"/>
</dbReference>
<organism evidence="1 2">
    <name type="scientific">Onchocerca volvulus</name>
    <dbReference type="NCBI Taxonomy" id="6282"/>
    <lineage>
        <taxon>Eukaryota</taxon>
        <taxon>Metazoa</taxon>
        <taxon>Ecdysozoa</taxon>
        <taxon>Nematoda</taxon>
        <taxon>Chromadorea</taxon>
        <taxon>Rhabditida</taxon>
        <taxon>Spirurina</taxon>
        <taxon>Spiruromorpha</taxon>
        <taxon>Filarioidea</taxon>
        <taxon>Onchocercidae</taxon>
        <taxon>Onchocerca</taxon>
    </lineage>
</organism>
<accession>A0A8R1TY01</accession>
<dbReference type="AlphaFoldDB" id="A0A8R1TY01"/>
<protein>
    <submittedName>
        <fullName evidence="1">Uncharacterized protein</fullName>
    </submittedName>
</protein>
<keyword evidence="2" id="KW-1185">Reference proteome</keyword>
<name>A0A8R1TY01_ONCVO</name>
<reference evidence="1" key="2">
    <citation type="submission" date="2022-06" db="UniProtKB">
        <authorList>
            <consortium name="EnsemblMetazoa"/>
        </authorList>
    </citation>
    <scope>IDENTIFICATION</scope>
</reference>